<evidence type="ECO:0000256" key="1">
    <source>
        <dbReference type="SAM" id="MobiDB-lite"/>
    </source>
</evidence>
<feature type="compositionally biased region" description="Low complexity" evidence="1">
    <location>
        <begin position="1"/>
        <end position="10"/>
    </location>
</feature>
<dbReference type="RefSeq" id="WP_180941239.1">
    <property type="nucleotide sequence ID" value="NZ_CP041238.1"/>
</dbReference>
<dbReference type="InterPro" id="IPR018772">
    <property type="entry name" value="Transcription_activator_HlyU"/>
</dbReference>
<reference evidence="2 3" key="1">
    <citation type="submission" date="2019-06" db="EMBL/GenBank/DDBJ databases">
        <title>Complete genome sequence of Ensifer mexicanus ITTG R7 isolated from nodules of Acacia angustissima (Mill.) Kuntze.</title>
        <authorList>
            <person name="Rincon-Rosales R."/>
            <person name="Rogel M.A."/>
            <person name="Guerrero G."/>
            <person name="Rincon-Molina C.I."/>
            <person name="Lopez-Lopez A."/>
            <person name="Martinez-Romero E."/>
        </authorList>
    </citation>
    <scope>NUCLEOTIDE SEQUENCE [LARGE SCALE GENOMIC DNA]</scope>
    <source>
        <strain evidence="2 3">ITTG R7</strain>
    </source>
</reference>
<dbReference type="KEGG" id="emx:FKV68_09655"/>
<dbReference type="EMBL" id="CP041238">
    <property type="protein sequence ID" value="QLL61693.1"/>
    <property type="molecule type" value="Genomic_DNA"/>
</dbReference>
<sequence length="107" mass="11621">MASFFSKLFGFSGGGSKEETAQAAGKTESYGDCLIRATPMREGPQYRLAGSIEKTMPDAGVKVRTFIRADLFASEQDAIDAALRKGRQIVDEQRAALFQDDSPSRPV</sequence>
<dbReference type="AlphaFoldDB" id="A0A859QCA1"/>
<evidence type="ECO:0000313" key="2">
    <source>
        <dbReference type="EMBL" id="QLL61693.1"/>
    </source>
</evidence>
<gene>
    <name evidence="2" type="ORF">FKV68_09655</name>
</gene>
<protein>
    <submittedName>
        <fullName evidence="2">Transcriptional activator HlyU</fullName>
    </submittedName>
</protein>
<dbReference type="Pfam" id="PF10115">
    <property type="entry name" value="HlyU"/>
    <property type="match status" value="1"/>
</dbReference>
<accession>A0A859QCA1</accession>
<feature type="region of interest" description="Disordered" evidence="1">
    <location>
        <begin position="1"/>
        <end position="28"/>
    </location>
</feature>
<proteinExistence type="predicted"/>
<evidence type="ECO:0000313" key="3">
    <source>
        <dbReference type="Proteomes" id="UP000510721"/>
    </source>
</evidence>
<keyword evidence="3" id="KW-1185">Reference proteome</keyword>
<organism evidence="2 3">
    <name type="scientific">Sinorhizobium mexicanum</name>
    <dbReference type="NCBI Taxonomy" id="375549"/>
    <lineage>
        <taxon>Bacteria</taxon>
        <taxon>Pseudomonadati</taxon>
        <taxon>Pseudomonadota</taxon>
        <taxon>Alphaproteobacteria</taxon>
        <taxon>Hyphomicrobiales</taxon>
        <taxon>Rhizobiaceae</taxon>
        <taxon>Sinorhizobium/Ensifer group</taxon>
        <taxon>Sinorhizobium</taxon>
    </lineage>
</organism>
<name>A0A859QCA1_9HYPH</name>
<dbReference type="Proteomes" id="UP000510721">
    <property type="component" value="Chromosome"/>
</dbReference>